<dbReference type="InParanoid" id="A0A330L8D3"/>
<keyword evidence="2" id="KW-1185">Reference proteome</keyword>
<gene>
    <name evidence="1" type="ORF">NITLEN_30160</name>
</gene>
<dbReference type="RefSeq" id="WP_121989558.1">
    <property type="nucleotide sequence ID" value="NZ_OUNR01000016.1"/>
</dbReference>
<accession>A0A330L8D3</accession>
<dbReference type="Pfam" id="PF19027">
    <property type="entry name" value="DUF5752"/>
    <property type="match status" value="1"/>
</dbReference>
<organism evidence="1 2">
    <name type="scientific">Nitrospira lenta</name>
    <dbReference type="NCBI Taxonomy" id="1436998"/>
    <lineage>
        <taxon>Bacteria</taxon>
        <taxon>Pseudomonadati</taxon>
        <taxon>Nitrospirota</taxon>
        <taxon>Nitrospiria</taxon>
        <taxon>Nitrospirales</taxon>
        <taxon>Nitrospiraceae</taxon>
        <taxon>Nitrospira</taxon>
    </lineage>
</organism>
<dbReference type="OrthoDB" id="264053at2"/>
<proteinExistence type="predicted"/>
<evidence type="ECO:0000313" key="1">
    <source>
        <dbReference type="EMBL" id="SPP65246.1"/>
    </source>
</evidence>
<reference evidence="2" key="1">
    <citation type="submission" date="2018-04" db="EMBL/GenBank/DDBJ databases">
        <authorList>
            <person name="Lucker S."/>
            <person name="Sakoula D."/>
        </authorList>
    </citation>
    <scope>NUCLEOTIDE SEQUENCE [LARGE SCALE GENOMIC DNA]</scope>
</reference>
<dbReference type="InterPro" id="IPR044036">
    <property type="entry name" value="DUF5752"/>
</dbReference>
<dbReference type="EMBL" id="OUNR01000016">
    <property type="protein sequence ID" value="SPP65246.1"/>
    <property type="molecule type" value="Genomic_DNA"/>
</dbReference>
<evidence type="ECO:0000313" key="2">
    <source>
        <dbReference type="Proteomes" id="UP000248168"/>
    </source>
</evidence>
<name>A0A330L8D3_9BACT</name>
<protein>
    <submittedName>
        <fullName evidence="1">Uncharacterized protein</fullName>
    </submittedName>
</protein>
<sequence length="222" mass="25970">MKQTDTAFQFIGCSELREILGEEAEDERRLVELLETVPLDSIYYHTHSYFLRHSYVERVYPNDFAQWVAMEVRDHVLGERLAVVDPFELNGLEALRTELIAIIDDHLSSTPIVPRVMFGKPFHFNQSRHLEVPTGLEVRTLREFRNAVSEVEVSAIYFHVFEARHRLKRKESDFSAWIDQSLGMPDLAEKFRAINPYLGSLERLRSAMLTLCDEFLVREPER</sequence>
<dbReference type="AlphaFoldDB" id="A0A330L8D3"/>
<dbReference type="Proteomes" id="UP000248168">
    <property type="component" value="Unassembled WGS sequence"/>
</dbReference>